<protein>
    <submittedName>
        <fullName evidence="1">Uncharacterized protein</fullName>
    </submittedName>
</protein>
<evidence type="ECO:0000313" key="1">
    <source>
        <dbReference type="EMBL" id="VEL14515.1"/>
    </source>
</evidence>
<accession>A0A448WL94</accession>
<dbReference type="EMBL" id="CAAALY010021442">
    <property type="protein sequence ID" value="VEL14515.1"/>
    <property type="molecule type" value="Genomic_DNA"/>
</dbReference>
<name>A0A448WL94_9PLAT</name>
<comment type="caution">
    <text evidence="1">The sequence shown here is derived from an EMBL/GenBank/DDBJ whole genome shotgun (WGS) entry which is preliminary data.</text>
</comment>
<proteinExistence type="predicted"/>
<dbReference type="Proteomes" id="UP000784294">
    <property type="component" value="Unassembled WGS sequence"/>
</dbReference>
<sequence>MIEGKIQPLLTSVALYLLVPTARPPEHLIIADAHIIPPVQLYSRTAVQPYNQFRHSSWKSADVESVDRDRVNTHDPISARVKASSPRQPCCLSSSDRRPTHTDTLGQILFRQTAEIIAIKVIFLANEYK</sequence>
<keyword evidence="2" id="KW-1185">Reference proteome</keyword>
<reference evidence="1" key="1">
    <citation type="submission" date="2018-11" db="EMBL/GenBank/DDBJ databases">
        <authorList>
            <consortium name="Pathogen Informatics"/>
        </authorList>
    </citation>
    <scope>NUCLEOTIDE SEQUENCE</scope>
</reference>
<evidence type="ECO:0000313" key="2">
    <source>
        <dbReference type="Proteomes" id="UP000784294"/>
    </source>
</evidence>
<organism evidence="1 2">
    <name type="scientific">Protopolystoma xenopodis</name>
    <dbReference type="NCBI Taxonomy" id="117903"/>
    <lineage>
        <taxon>Eukaryota</taxon>
        <taxon>Metazoa</taxon>
        <taxon>Spiralia</taxon>
        <taxon>Lophotrochozoa</taxon>
        <taxon>Platyhelminthes</taxon>
        <taxon>Monogenea</taxon>
        <taxon>Polyopisthocotylea</taxon>
        <taxon>Polystomatidea</taxon>
        <taxon>Polystomatidae</taxon>
        <taxon>Protopolystoma</taxon>
    </lineage>
</organism>
<gene>
    <name evidence="1" type="ORF">PXEA_LOCUS7955</name>
</gene>
<dbReference type="AlphaFoldDB" id="A0A448WL94"/>